<sequence>VVLRGCSDLRAAKPNADETETVVQLSHWVKKWYPQNVDAPTVNRLCGSGFQTVISAAHLIKLGESKLVVAGGSENIAQVPFAVRNVRFGTALGAKYEFEDMLWESLSDPYAKLSMGQTAEKLRAQYKVSCTDADEFALRSQQLWEKAQSAGFFKAEIAPITVKGKKGEETFEVDEHPRPLTTLDSLVELKPVFQKDGLVNAGNASCICDGATAMVVAGDEAVEEYDLKPLIGVVSYATVGCVPTIMGIGPAPVIRQVLVQTGLKFSDIDIFEVNEAFVPQTLAVQRELGIPMEKLNLNGGAIALGHPLGASGARIRVRLVHELRRRNTKNIIYLALKALFLPGLQALLLNTLSKLTFSDSKRFNVLINDVFSSVNKEMATFGDLIEPLKSASNEMNIELTDKQLQKVFQLYEQLRQRIGVVVVGPTGSGKSTIWRVLKKAQLAAGVALRTVSFNPKAMNRMRLLGHMDIDTREWSDGILTMAARELTMPSGERIQFDNNVNFLFETDSLQFASPATVSRMGMIFVSEEDISVKEVVAQWVKSLVDEHPDLPDWIDEHFYRCYEWCVLAGLVNGIGRVAAAHNGLSHLR</sequence>
<dbReference type="InterPro" id="IPR020616">
    <property type="entry name" value="Thiolase_N"/>
</dbReference>
<dbReference type="STRING" id="6313.A0A0K0DQ91"/>
<evidence type="ECO:0000313" key="8">
    <source>
        <dbReference type="Proteomes" id="UP000035642"/>
    </source>
</evidence>
<dbReference type="Proteomes" id="UP000035642">
    <property type="component" value="Unassembled WGS sequence"/>
</dbReference>
<evidence type="ECO:0000256" key="2">
    <source>
        <dbReference type="ARBA" id="ARBA00022679"/>
    </source>
</evidence>
<keyword evidence="8" id="KW-1185">Reference proteome</keyword>
<feature type="domain" description="Dynein heavy chain hydrolytic ATP-binding dynein motor region" evidence="7">
    <location>
        <begin position="344"/>
        <end position="431"/>
    </location>
</feature>
<proteinExistence type="inferred from homology"/>
<evidence type="ECO:0000259" key="5">
    <source>
        <dbReference type="Pfam" id="PF00108"/>
    </source>
</evidence>
<evidence type="ECO:0000256" key="3">
    <source>
        <dbReference type="ARBA" id="ARBA00023315"/>
    </source>
</evidence>
<dbReference type="Pfam" id="PF12774">
    <property type="entry name" value="AAA_6"/>
    <property type="match status" value="1"/>
</dbReference>
<dbReference type="CDD" id="cd00751">
    <property type="entry name" value="thiolase"/>
    <property type="match status" value="1"/>
</dbReference>
<dbReference type="PROSITE" id="PS00098">
    <property type="entry name" value="THIOLASE_1"/>
    <property type="match status" value="1"/>
</dbReference>
<dbReference type="AlphaFoldDB" id="A0A0K0DQ91"/>
<dbReference type="Gene3D" id="3.40.47.10">
    <property type="match status" value="2"/>
</dbReference>
<accession>A0A0K0DQ91</accession>
<dbReference type="InterPro" id="IPR035699">
    <property type="entry name" value="AAA_6"/>
</dbReference>
<dbReference type="PANTHER" id="PTHR18919:SF107">
    <property type="entry name" value="ACETYL-COA ACETYLTRANSFERASE, CYTOSOLIC"/>
    <property type="match status" value="1"/>
</dbReference>
<name>A0A0K0DQ91_ANGCA</name>
<dbReference type="GO" id="GO:0005524">
    <property type="term" value="F:ATP binding"/>
    <property type="evidence" value="ECO:0007669"/>
    <property type="project" value="InterPro"/>
</dbReference>
<keyword evidence="2 4" id="KW-0808">Transferase</keyword>
<dbReference type="Pfam" id="PF02803">
    <property type="entry name" value="Thiolase_C"/>
    <property type="match status" value="1"/>
</dbReference>
<dbReference type="InterPro" id="IPR027417">
    <property type="entry name" value="P-loop_NTPase"/>
</dbReference>
<dbReference type="SUPFAM" id="SSF52540">
    <property type="entry name" value="P-loop containing nucleoside triphosphate hydrolases"/>
    <property type="match status" value="1"/>
</dbReference>
<dbReference type="Gene3D" id="3.40.50.300">
    <property type="entry name" value="P-loop containing nucleotide triphosphate hydrolases"/>
    <property type="match status" value="2"/>
</dbReference>
<dbReference type="WBParaSite" id="ACAC_0001393001-mRNA-1">
    <property type="protein sequence ID" value="ACAC_0001393001-mRNA-1"/>
    <property type="gene ID" value="ACAC_0001393001"/>
</dbReference>
<dbReference type="PANTHER" id="PTHR18919">
    <property type="entry name" value="ACETYL-COA C-ACYLTRANSFERASE"/>
    <property type="match status" value="1"/>
</dbReference>
<reference evidence="8" key="1">
    <citation type="submission" date="2012-09" db="EMBL/GenBank/DDBJ databases">
        <authorList>
            <person name="Martin A.A."/>
        </authorList>
    </citation>
    <scope>NUCLEOTIDE SEQUENCE</scope>
</reference>
<evidence type="ECO:0000256" key="1">
    <source>
        <dbReference type="ARBA" id="ARBA00010982"/>
    </source>
</evidence>
<feature type="domain" description="Thiolase N-terminal" evidence="5">
    <location>
        <begin position="33"/>
        <end position="217"/>
    </location>
</feature>
<dbReference type="NCBIfam" id="TIGR01930">
    <property type="entry name" value="AcCoA-C-Actrans"/>
    <property type="match status" value="1"/>
</dbReference>
<dbReference type="SUPFAM" id="SSF53901">
    <property type="entry name" value="Thiolase-like"/>
    <property type="match status" value="2"/>
</dbReference>
<dbReference type="InterPro" id="IPR020615">
    <property type="entry name" value="Thiolase_acyl_enz_int_AS"/>
</dbReference>
<dbReference type="Pfam" id="PF00108">
    <property type="entry name" value="Thiolase_N"/>
    <property type="match status" value="1"/>
</dbReference>
<dbReference type="GO" id="GO:0003985">
    <property type="term" value="F:acetyl-CoA C-acetyltransferase activity"/>
    <property type="evidence" value="ECO:0007669"/>
    <property type="project" value="TreeGrafter"/>
</dbReference>
<feature type="domain" description="Thiolase C-terminal" evidence="6">
    <location>
        <begin position="228"/>
        <end position="329"/>
    </location>
</feature>
<dbReference type="InterPro" id="IPR020617">
    <property type="entry name" value="Thiolase_C"/>
</dbReference>
<comment type="similarity">
    <text evidence="1 4">Belongs to the thiolase-like superfamily. Thiolase family.</text>
</comment>
<evidence type="ECO:0000259" key="6">
    <source>
        <dbReference type="Pfam" id="PF02803"/>
    </source>
</evidence>
<dbReference type="GO" id="GO:0005739">
    <property type="term" value="C:mitochondrion"/>
    <property type="evidence" value="ECO:0007669"/>
    <property type="project" value="TreeGrafter"/>
</dbReference>
<organism evidence="8 9">
    <name type="scientific">Angiostrongylus cantonensis</name>
    <name type="common">Rat lungworm</name>
    <dbReference type="NCBI Taxonomy" id="6313"/>
    <lineage>
        <taxon>Eukaryota</taxon>
        <taxon>Metazoa</taxon>
        <taxon>Ecdysozoa</taxon>
        <taxon>Nematoda</taxon>
        <taxon>Chromadorea</taxon>
        <taxon>Rhabditida</taxon>
        <taxon>Rhabditina</taxon>
        <taxon>Rhabditomorpha</taxon>
        <taxon>Strongyloidea</taxon>
        <taxon>Metastrongylidae</taxon>
        <taxon>Angiostrongylus</taxon>
    </lineage>
</organism>
<dbReference type="PROSITE" id="PS00737">
    <property type="entry name" value="THIOLASE_2"/>
    <property type="match status" value="1"/>
</dbReference>
<reference evidence="9" key="2">
    <citation type="submission" date="2017-02" db="UniProtKB">
        <authorList>
            <consortium name="WormBaseParasite"/>
        </authorList>
    </citation>
    <scope>IDENTIFICATION</scope>
</reference>
<evidence type="ECO:0000259" key="7">
    <source>
        <dbReference type="Pfam" id="PF12774"/>
    </source>
</evidence>
<protein>
    <submittedName>
        <fullName evidence="9">AAA domain-containing protein</fullName>
    </submittedName>
</protein>
<dbReference type="GO" id="GO:0006635">
    <property type="term" value="P:fatty acid beta-oxidation"/>
    <property type="evidence" value="ECO:0007669"/>
    <property type="project" value="TreeGrafter"/>
</dbReference>
<dbReference type="InterPro" id="IPR020613">
    <property type="entry name" value="Thiolase_CS"/>
</dbReference>
<evidence type="ECO:0000256" key="4">
    <source>
        <dbReference type="RuleBase" id="RU003557"/>
    </source>
</evidence>
<dbReference type="InterPro" id="IPR016039">
    <property type="entry name" value="Thiolase-like"/>
</dbReference>
<evidence type="ECO:0000313" key="9">
    <source>
        <dbReference type="WBParaSite" id="ACAC_0001393001-mRNA-1"/>
    </source>
</evidence>
<dbReference type="InterPro" id="IPR002155">
    <property type="entry name" value="Thiolase"/>
</dbReference>
<keyword evidence="3 4" id="KW-0012">Acyltransferase</keyword>